<dbReference type="KEGG" id="ncs:NCAS_0I02730"/>
<feature type="coiled-coil region" evidence="1">
    <location>
        <begin position="362"/>
        <end position="389"/>
    </location>
</feature>
<dbReference type="GeneID" id="96905628"/>
<accession>G0VKA7</accession>
<dbReference type="FunCoup" id="G0VKA7">
    <property type="interactions" value="32"/>
</dbReference>
<protein>
    <submittedName>
        <fullName evidence="2">Uncharacterized protein</fullName>
    </submittedName>
</protein>
<dbReference type="AlphaFoldDB" id="G0VKA7"/>
<organism evidence="2 3">
    <name type="scientific">Naumovozyma castellii</name>
    <name type="common">Yeast</name>
    <name type="synonym">Saccharomyces castellii</name>
    <dbReference type="NCBI Taxonomy" id="27288"/>
    <lineage>
        <taxon>Eukaryota</taxon>
        <taxon>Fungi</taxon>
        <taxon>Dikarya</taxon>
        <taxon>Ascomycota</taxon>
        <taxon>Saccharomycotina</taxon>
        <taxon>Saccharomycetes</taxon>
        <taxon>Saccharomycetales</taxon>
        <taxon>Saccharomycetaceae</taxon>
        <taxon>Naumovozyma</taxon>
    </lineage>
</organism>
<evidence type="ECO:0000256" key="1">
    <source>
        <dbReference type="SAM" id="Coils"/>
    </source>
</evidence>
<sequence>MRNNKKKDKTRTKPKITMKRAFSQFSTVLSKAENEDLRSTLRLLTKGSSTIGETIQGGNHLPHRLDATTKTSAQTDKKHVDTILKVLNSTLPDPKRNIKRINTHYDVLFGQLQKIITESIATSSPSSSPKARNTTSLSSDQLYDRLMLLQYTNELKISDIIKILLSKNFQKFPELLSNINVFKPITQLEILIIAYYRTKDVKLLETYNTEWLHRYHDLHVSIQRILWKCQPRTIPIEDIIEQIPQWSAPKDFIIMYQSLYTDINRLPMVDESLQGNFTKNQKIFIDSLRIVDKFTGVTDKTKQWLIQIVKLSIEDKLTFETVEHIDGKNISLYQFKFLRSLELILQNFQKFMAKQELAVQENESTRELLNELQGILEDINTEEQEIKTQISLKFI</sequence>
<reference key="2">
    <citation type="submission" date="2011-08" db="EMBL/GenBank/DDBJ databases">
        <title>Genome sequence of Naumovozyma castellii.</title>
        <authorList>
            <person name="Gordon J.L."/>
            <person name="Armisen D."/>
            <person name="Proux-Wera E."/>
            <person name="OhEigeartaigh S.S."/>
            <person name="Byrne K.P."/>
            <person name="Wolfe K.H."/>
        </authorList>
    </citation>
    <scope>NUCLEOTIDE SEQUENCE</scope>
    <source>
        <strain>Type strain:CBS 4309</strain>
    </source>
</reference>
<keyword evidence="3" id="KW-1185">Reference proteome</keyword>
<name>G0VKA7_NAUCA</name>
<keyword evidence="1" id="KW-0175">Coiled coil</keyword>
<dbReference type="HOGENOM" id="CLU_061864_0_0_1"/>
<evidence type="ECO:0000313" key="3">
    <source>
        <dbReference type="Proteomes" id="UP000001640"/>
    </source>
</evidence>
<dbReference type="OrthoDB" id="4051837at2759"/>
<dbReference type="OMA" id="KRINTHY"/>
<proteinExistence type="predicted"/>
<dbReference type="RefSeq" id="XP_003678283.1">
    <property type="nucleotide sequence ID" value="XM_003678235.1"/>
</dbReference>
<gene>
    <name evidence="2" type="primary">NCAS0I02730</name>
    <name evidence="2" type="ordered locus">NCAS_0I02730</name>
</gene>
<reference evidence="2 3" key="1">
    <citation type="journal article" date="2011" name="Proc. Natl. Acad. Sci. U.S.A.">
        <title>Evolutionary erosion of yeast sex chromosomes by mating-type switching accidents.</title>
        <authorList>
            <person name="Gordon J.L."/>
            <person name="Armisen D."/>
            <person name="Proux-Wera E."/>
            <person name="Oheigeartaigh S.S."/>
            <person name="Byrne K.P."/>
            <person name="Wolfe K.H."/>
        </authorList>
    </citation>
    <scope>NUCLEOTIDE SEQUENCE [LARGE SCALE GENOMIC DNA]</scope>
    <source>
        <strain evidence="3">ATCC 76901 / BCRC 22586 / CBS 4309 / NBRC 1992 / NRRL Y-12630</strain>
    </source>
</reference>
<dbReference type="InParanoid" id="G0VKA7"/>
<dbReference type="eggNOG" id="ENOG502RYWP">
    <property type="taxonomic scope" value="Eukaryota"/>
</dbReference>
<dbReference type="EMBL" id="HE576760">
    <property type="protein sequence ID" value="CCC71941.1"/>
    <property type="molecule type" value="Genomic_DNA"/>
</dbReference>
<evidence type="ECO:0000313" key="2">
    <source>
        <dbReference type="EMBL" id="CCC71941.1"/>
    </source>
</evidence>
<dbReference type="Proteomes" id="UP000001640">
    <property type="component" value="Chromosome 9"/>
</dbReference>